<dbReference type="GO" id="GO:0005576">
    <property type="term" value="C:extracellular region"/>
    <property type="evidence" value="ECO:0007669"/>
    <property type="project" value="UniProtKB-SubCell"/>
</dbReference>
<evidence type="ECO:0000259" key="13">
    <source>
        <dbReference type="Pfam" id="PF07504"/>
    </source>
</evidence>
<evidence type="ECO:0000259" key="10">
    <source>
        <dbReference type="Pfam" id="PF01447"/>
    </source>
</evidence>
<dbReference type="Gene3D" id="3.10.170.10">
    <property type="match status" value="1"/>
</dbReference>
<evidence type="ECO:0000256" key="1">
    <source>
        <dbReference type="ARBA" id="ARBA00009388"/>
    </source>
</evidence>
<comment type="caution">
    <text evidence="14">The sequence shown here is derived from an EMBL/GenBank/DDBJ whole genome shotgun (WGS) entry which is preliminary data.</text>
</comment>
<evidence type="ECO:0000256" key="5">
    <source>
        <dbReference type="ARBA" id="ARBA00022801"/>
    </source>
</evidence>
<dbReference type="Proteomes" id="UP000315369">
    <property type="component" value="Unassembled WGS sequence"/>
</dbReference>
<comment type="cofactor">
    <cofactor evidence="9">
        <name>Zn(2+)</name>
        <dbReference type="ChEBI" id="CHEBI:29105"/>
    </cofactor>
</comment>
<dbReference type="InterPro" id="IPR013856">
    <property type="entry name" value="Peptidase_M4_domain"/>
</dbReference>
<dbReference type="SUPFAM" id="SSF55486">
    <property type="entry name" value="Metalloproteases ('zincins'), catalytic domain"/>
    <property type="match status" value="1"/>
</dbReference>
<comment type="function">
    <text evidence="9">Extracellular zinc metalloprotease.</text>
</comment>
<keyword evidence="15" id="KW-1185">Reference proteome</keyword>
<dbReference type="InterPro" id="IPR027268">
    <property type="entry name" value="Peptidase_M4/M1_CTD_sf"/>
</dbReference>
<feature type="signal peptide" evidence="9">
    <location>
        <begin position="1"/>
        <end position="23"/>
    </location>
</feature>
<dbReference type="GO" id="GO:0004222">
    <property type="term" value="F:metalloendopeptidase activity"/>
    <property type="evidence" value="ECO:0007669"/>
    <property type="project" value="UniProtKB-UniRule"/>
</dbReference>
<dbReference type="Pfam" id="PF07504">
    <property type="entry name" value="FTP"/>
    <property type="match status" value="1"/>
</dbReference>
<evidence type="ECO:0000259" key="12">
    <source>
        <dbReference type="Pfam" id="PF04151"/>
    </source>
</evidence>
<dbReference type="EMBL" id="VIFM01000262">
    <property type="protein sequence ID" value="TQF10333.1"/>
    <property type="molecule type" value="Genomic_DNA"/>
</dbReference>
<evidence type="ECO:0000256" key="8">
    <source>
        <dbReference type="PIRSR" id="PIRSR623612-1"/>
    </source>
</evidence>
<feature type="domain" description="Peptidase M4" evidence="10">
    <location>
        <begin position="273"/>
        <end position="349"/>
    </location>
</feature>
<feature type="active site" evidence="8">
    <location>
        <position position="342"/>
    </location>
</feature>
<dbReference type="AlphaFoldDB" id="A0A540WMU2"/>
<dbReference type="Pfam" id="PF02868">
    <property type="entry name" value="Peptidase_M4_C"/>
    <property type="match status" value="1"/>
</dbReference>
<dbReference type="Gene3D" id="2.60.120.380">
    <property type="match status" value="1"/>
</dbReference>
<evidence type="ECO:0000313" key="14">
    <source>
        <dbReference type="EMBL" id="TQF10333.1"/>
    </source>
</evidence>
<protein>
    <recommendedName>
        <fullName evidence="9">Neutral metalloproteinase</fullName>
        <ecNumber evidence="9">3.4.24.-</ecNumber>
    </recommendedName>
</protein>
<dbReference type="InterPro" id="IPR023612">
    <property type="entry name" value="Peptidase_M4"/>
</dbReference>
<evidence type="ECO:0000256" key="4">
    <source>
        <dbReference type="ARBA" id="ARBA00022729"/>
    </source>
</evidence>
<dbReference type="InterPro" id="IPR001570">
    <property type="entry name" value="Peptidase_M4_C_domain"/>
</dbReference>
<dbReference type="InterPro" id="IPR011096">
    <property type="entry name" value="FTP_domain"/>
</dbReference>
<dbReference type="PROSITE" id="PS51257">
    <property type="entry name" value="PROKAR_LIPOPROTEIN"/>
    <property type="match status" value="1"/>
</dbReference>
<keyword evidence="9" id="KW-0964">Secreted</keyword>
<keyword evidence="7 9" id="KW-0482">Metalloprotease</keyword>
<evidence type="ECO:0000259" key="11">
    <source>
        <dbReference type="Pfam" id="PF02868"/>
    </source>
</evidence>
<dbReference type="OrthoDB" id="5378341at2"/>
<dbReference type="Pfam" id="PF04151">
    <property type="entry name" value="PPC"/>
    <property type="match status" value="1"/>
</dbReference>
<keyword evidence="2 9" id="KW-0645">Protease</keyword>
<keyword evidence="5 9" id="KW-0378">Hydrolase</keyword>
<dbReference type="Pfam" id="PF01447">
    <property type="entry name" value="Peptidase_M4"/>
    <property type="match status" value="1"/>
</dbReference>
<keyword evidence="6 9" id="KW-0862">Zinc</keyword>
<dbReference type="CDD" id="cd09597">
    <property type="entry name" value="M4_TLP"/>
    <property type="match status" value="1"/>
</dbReference>
<evidence type="ECO:0000256" key="2">
    <source>
        <dbReference type="ARBA" id="ARBA00022670"/>
    </source>
</evidence>
<evidence type="ECO:0000313" key="15">
    <source>
        <dbReference type="Proteomes" id="UP000315369"/>
    </source>
</evidence>
<proteinExistence type="inferred from homology"/>
<dbReference type="GO" id="GO:0046872">
    <property type="term" value="F:metal ion binding"/>
    <property type="evidence" value="ECO:0007669"/>
    <property type="project" value="UniProtKB-UniRule"/>
</dbReference>
<dbReference type="PANTHER" id="PTHR33794">
    <property type="entry name" value="BACILLOLYSIN"/>
    <property type="match status" value="1"/>
</dbReference>
<keyword evidence="3" id="KW-0479">Metal-binding</keyword>
<dbReference type="InterPro" id="IPR007280">
    <property type="entry name" value="Peptidase_C_arc/bac"/>
</dbReference>
<dbReference type="EC" id="3.4.24.-" evidence="9"/>
<comment type="subcellular location">
    <subcellularLocation>
        <location evidence="9">Secreted</location>
    </subcellularLocation>
</comment>
<reference evidence="14 15" key="1">
    <citation type="submission" date="2019-06" db="EMBL/GenBank/DDBJ databases">
        <authorList>
            <person name="Livingstone P."/>
            <person name="Whitworth D."/>
        </authorList>
    </citation>
    <scope>NUCLEOTIDE SEQUENCE [LARGE SCALE GENOMIC DNA]</scope>
    <source>
        <strain evidence="14 15">AM401</strain>
    </source>
</reference>
<organism evidence="14 15">
    <name type="scientific">Myxococcus llanfairpwllgwyngyllgogerychwyrndrobwllllantysiliogogogochensis</name>
    <dbReference type="NCBI Taxonomy" id="2590453"/>
    <lineage>
        <taxon>Bacteria</taxon>
        <taxon>Pseudomonadati</taxon>
        <taxon>Myxococcota</taxon>
        <taxon>Myxococcia</taxon>
        <taxon>Myxococcales</taxon>
        <taxon>Cystobacterineae</taxon>
        <taxon>Myxococcaceae</taxon>
        <taxon>Myxococcus</taxon>
    </lineage>
</organism>
<feature type="domain" description="FTP" evidence="13">
    <location>
        <begin position="106"/>
        <end position="148"/>
    </location>
</feature>
<evidence type="ECO:0000256" key="7">
    <source>
        <dbReference type="ARBA" id="ARBA00023049"/>
    </source>
</evidence>
<dbReference type="RefSeq" id="WP_141647868.1">
    <property type="nucleotide sequence ID" value="NZ_VIFM01000262.1"/>
</dbReference>
<dbReference type="GO" id="GO:0006508">
    <property type="term" value="P:proteolysis"/>
    <property type="evidence" value="ECO:0007669"/>
    <property type="project" value="UniProtKB-KW"/>
</dbReference>
<evidence type="ECO:0000256" key="3">
    <source>
        <dbReference type="ARBA" id="ARBA00022723"/>
    </source>
</evidence>
<dbReference type="InterPro" id="IPR050728">
    <property type="entry name" value="Zinc_Metalloprotease_M4"/>
</dbReference>
<dbReference type="Gene3D" id="1.10.390.10">
    <property type="entry name" value="Neutral Protease Domain 2"/>
    <property type="match status" value="1"/>
</dbReference>
<keyword evidence="4 9" id="KW-0732">Signal</keyword>
<comment type="similarity">
    <text evidence="1 9">Belongs to the peptidase M4 family.</text>
</comment>
<accession>A0A540WMU2</accession>
<feature type="active site" description="Proton donor" evidence="8">
    <location>
        <position position="431"/>
    </location>
</feature>
<dbReference type="PRINTS" id="PR00730">
    <property type="entry name" value="THERMOLYSIN"/>
</dbReference>
<feature type="domain" description="Peptidase C-terminal archaeal/bacterial" evidence="12">
    <location>
        <begin position="548"/>
        <end position="609"/>
    </location>
</feature>
<sequence length="624" mass="66610">MGWNRGGRVLGVVVLGLSLGACADTYTPEDRPGGVAESRATLPLAEGIQVIAVDADSVPTFVNGAFGQVPSSPDAVRGIQAEALAPVIARVAPLFRVKPEQLFLKKAYVGFDGDAHFRFGVRVNGVEVMGAELRLHARDGQVFAANGEARTDLPAPLGATRSPAMAGEVARTHGASPRDAVIAGAPALVYWRDGARLLLAYRLRVTGAAEDGGPVNDTVLVNARSGEVLLRYSNLHSLRSRRVYDGRNTSTLPGTMARAETPPSLDPIVNVTHDNLGAVYACYWELFGRDSFDNAGAPLIATVHHRVNYVNAFWTGTQLVFGDGDGVNAHNLALAVDVTAHELTHGVTEHESGLIYSGESGGMNESMSDIFGAVCEWHAENRTINAGTFLLGEDFWTPTHSGDALRYMSNPRLDGVSLDDYSNYTSVVDVHYSSGISNMAFYLLSQGGRHPSHPDWPFVEGIGIEKAARIFYKANMDMLTPSSGFLAARITTEQAALQLGYEAGNVASVSAAWEAVNVRAPVIIDVAKDVPIPLRAPVGKSWLGRGMVPTGARDLKFTLSGGTGDADLYVRFGDQPTTTLYQCRPFRLGNNEQCIFPSPAAGAWHVLVHAASAYDGASLVMTHL</sequence>
<evidence type="ECO:0000256" key="6">
    <source>
        <dbReference type="ARBA" id="ARBA00022833"/>
    </source>
</evidence>
<gene>
    <name evidence="14" type="ORF">FJV41_39945</name>
</gene>
<dbReference type="PANTHER" id="PTHR33794:SF1">
    <property type="entry name" value="BACILLOLYSIN"/>
    <property type="match status" value="1"/>
</dbReference>
<evidence type="ECO:0000256" key="9">
    <source>
        <dbReference type="RuleBase" id="RU366073"/>
    </source>
</evidence>
<feature type="domain" description="Peptidase M4 C-terminal" evidence="11">
    <location>
        <begin position="352"/>
        <end position="518"/>
    </location>
</feature>
<name>A0A540WMU2_9BACT</name>
<feature type="chain" id="PRO_5023094578" description="Neutral metalloproteinase" evidence="9">
    <location>
        <begin position="24"/>
        <end position="624"/>
    </location>
</feature>